<dbReference type="EMBL" id="PIQN01000009">
    <property type="protein sequence ID" value="PKA42799.1"/>
    <property type="molecule type" value="Genomic_DNA"/>
</dbReference>
<evidence type="ECO:0000313" key="1">
    <source>
        <dbReference type="EMBL" id="PKA42799.1"/>
    </source>
</evidence>
<name>A0A2N0D9N0_RHISU</name>
<dbReference type="InterPro" id="IPR009962">
    <property type="entry name" value="DUF1488"/>
</dbReference>
<reference evidence="1 2" key="1">
    <citation type="submission" date="2017-11" db="EMBL/GenBank/DDBJ databases">
        <authorList>
            <person name="Han C.G."/>
        </authorList>
    </citation>
    <scope>NUCLEOTIDE SEQUENCE [LARGE SCALE GENOMIC DNA]</scope>
    <source>
        <strain evidence="1 2">HCNT1</strain>
    </source>
</reference>
<proteinExistence type="predicted"/>
<organism evidence="1 2">
    <name type="scientific">Rhizobium sullae</name>
    <name type="common">Rhizobium hedysari</name>
    <dbReference type="NCBI Taxonomy" id="50338"/>
    <lineage>
        <taxon>Bacteria</taxon>
        <taxon>Pseudomonadati</taxon>
        <taxon>Pseudomonadota</taxon>
        <taxon>Alphaproteobacteria</taxon>
        <taxon>Hyphomicrobiales</taxon>
        <taxon>Rhizobiaceae</taxon>
        <taxon>Rhizobium/Agrobacterium group</taxon>
        <taxon>Rhizobium</taxon>
    </lineage>
</organism>
<dbReference type="SUPFAM" id="SSF160272">
    <property type="entry name" value="Shew3726-like"/>
    <property type="match status" value="1"/>
</dbReference>
<protein>
    <submittedName>
        <fullName evidence="1">DUF1488 domain-containing protein</fullName>
    </submittedName>
</protein>
<dbReference type="Pfam" id="PF07369">
    <property type="entry name" value="DUF1488"/>
    <property type="match status" value="1"/>
</dbReference>
<dbReference type="AlphaFoldDB" id="A0A2N0D9N0"/>
<reference evidence="1 2" key="2">
    <citation type="submission" date="2017-12" db="EMBL/GenBank/DDBJ databases">
        <title>Genome sequence of Rhizobium sullae HCNT1 isolated from Sulla coronaria nodules and featuring peculiar denitrification phenotypes.</title>
        <authorList>
            <person name="De Diego-Diaz B."/>
            <person name="Treu L."/>
            <person name="Campanaro S."/>
            <person name="Da Silva Duarte V."/>
            <person name="Basaglia M."/>
            <person name="Favaro L."/>
            <person name="Casella S."/>
            <person name="Squartini A."/>
        </authorList>
    </citation>
    <scope>NUCLEOTIDE SEQUENCE [LARGE SCALE GENOMIC DNA]</scope>
    <source>
        <strain evidence="1 2">HCNT1</strain>
    </source>
</reference>
<comment type="caution">
    <text evidence="1">The sequence shown here is derived from an EMBL/GenBank/DDBJ whole genome shotgun (WGS) entry which is preliminary data.</text>
</comment>
<evidence type="ECO:0000313" key="2">
    <source>
        <dbReference type="Proteomes" id="UP000232164"/>
    </source>
</evidence>
<dbReference type="InterPro" id="IPR036692">
    <property type="entry name" value="Shew3726-like_sf"/>
</dbReference>
<dbReference type="STRING" id="1041146.GCA_000427985_01718"/>
<sequence>MTLQFPNSSRSFDEGKRSVRFQGYDGMFEVRFLIEAAALMKQADQSFVEAEYLNAFDRLRSAIQDAAIKVYKRNRRSAYTLTAADLK</sequence>
<gene>
    <name evidence="1" type="ORF">CWR43_15400</name>
</gene>
<accession>A0A2N0D9N0</accession>
<dbReference type="RefSeq" id="WP_100771657.1">
    <property type="nucleotide sequence ID" value="NZ_PIQN01000009.1"/>
</dbReference>
<dbReference type="Proteomes" id="UP000232164">
    <property type="component" value="Unassembled WGS sequence"/>
</dbReference>